<reference evidence="1 2" key="1">
    <citation type="submission" date="2018-06" db="EMBL/GenBank/DDBJ databases">
        <title>Genomic Encyclopedia of Archaeal and Bacterial Type Strains, Phase II (KMG-II): from individual species to whole genera.</title>
        <authorList>
            <person name="Goeker M."/>
        </authorList>
    </citation>
    <scope>NUCLEOTIDE SEQUENCE [LARGE SCALE GENOMIC DNA]</scope>
    <source>
        <strain evidence="1 2">DSM 23446</strain>
    </source>
</reference>
<dbReference type="EMBL" id="QLLK01000008">
    <property type="protein sequence ID" value="RAI88103.1"/>
    <property type="molecule type" value="Genomic_DNA"/>
</dbReference>
<keyword evidence="2" id="KW-1185">Reference proteome</keyword>
<dbReference type="AlphaFoldDB" id="A0A327P8S1"/>
<proteinExistence type="predicted"/>
<evidence type="ECO:0008006" key="3">
    <source>
        <dbReference type="Google" id="ProtNLM"/>
    </source>
</evidence>
<accession>A0A327P8S1</accession>
<evidence type="ECO:0000313" key="2">
    <source>
        <dbReference type="Proteomes" id="UP000249610"/>
    </source>
</evidence>
<dbReference type="RefSeq" id="WP_111612350.1">
    <property type="nucleotide sequence ID" value="NZ_QLLK01000008.1"/>
</dbReference>
<evidence type="ECO:0000313" key="1">
    <source>
        <dbReference type="EMBL" id="RAI88103.1"/>
    </source>
</evidence>
<comment type="caution">
    <text evidence="1">The sequence shown here is derived from an EMBL/GenBank/DDBJ whole genome shotgun (WGS) entry which is preliminary data.</text>
</comment>
<name>A0A327P8S1_9BACT</name>
<sequence>MKVLQMEYYVDRIVKERDIKPTRVSVFLAMLQLWKEQKRCNPFQISRRKIMKLSGVKSIVTYHKCISELKDRGLVEYNPSYHPRLGSGVRLKCLKEN</sequence>
<organism evidence="1 2">
    <name type="scientific">Algoriphagus yeomjeoni</name>
    <dbReference type="NCBI Taxonomy" id="291403"/>
    <lineage>
        <taxon>Bacteria</taxon>
        <taxon>Pseudomonadati</taxon>
        <taxon>Bacteroidota</taxon>
        <taxon>Cytophagia</taxon>
        <taxon>Cytophagales</taxon>
        <taxon>Cyclobacteriaceae</taxon>
        <taxon>Algoriphagus</taxon>
    </lineage>
</organism>
<dbReference type="Proteomes" id="UP000249610">
    <property type="component" value="Unassembled WGS sequence"/>
</dbReference>
<protein>
    <recommendedName>
        <fullName evidence="3">Helix-turn-helix protein</fullName>
    </recommendedName>
</protein>
<gene>
    <name evidence="1" type="ORF">LV83_03021</name>
</gene>
<dbReference type="OrthoDB" id="1442826at2"/>